<dbReference type="Pfam" id="PF03732">
    <property type="entry name" value="Retrotrans_gag"/>
    <property type="match status" value="1"/>
</dbReference>
<keyword evidence="3" id="KW-1185">Reference proteome</keyword>
<dbReference type="Proteomes" id="UP000257109">
    <property type="component" value="Unassembled WGS sequence"/>
</dbReference>
<protein>
    <recommendedName>
        <fullName evidence="1">Retrotransposon gag domain-containing protein</fullName>
    </recommendedName>
</protein>
<evidence type="ECO:0000259" key="1">
    <source>
        <dbReference type="Pfam" id="PF03732"/>
    </source>
</evidence>
<dbReference type="InterPro" id="IPR005162">
    <property type="entry name" value="Retrotrans_gag_dom"/>
</dbReference>
<proteinExistence type="predicted"/>
<evidence type="ECO:0000313" key="3">
    <source>
        <dbReference type="Proteomes" id="UP000257109"/>
    </source>
</evidence>
<feature type="domain" description="Retrotransposon gag" evidence="1">
    <location>
        <begin position="95"/>
        <end position="133"/>
    </location>
</feature>
<name>A0A371HBB2_MUCPR</name>
<accession>A0A371HBB2</accession>
<feature type="non-terminal residue" evidence="2">
    <location>
        <position position="1"/>
    </location>
</feature>
<gene>
    <name evidence="2" type="ORF">CR513_16770</name>
</gene>
<dbReference type="OrthoDB" id="1689420at2759"/>
<dbReference type="EMBL" id="QJKJ01003075">
    <property type="protein sequence ID" value="RDY00083.1"/>
    <property type="molecule type" value="Genomic_DNA"/>
</dbReference>
<organism evidence="2 3">
    <name type="scientific">Mucuna pruriens</name>
    <name type="common">Velvet bean</name>
    <name type="synonym">Dolichos pruriens</name>
    <dbReference type="NCBI Taxonomy" id="157652"/>
    <lineage>
        <taxon>Eukaryota</taxon>
        <taxon>Viridiplantae</taxon>
        <taxon>Streptophyta</taxon>
        <taxon>Embryophyta</taxon>
        <taxon>Tracheophyta</taxon>
        <taxon>Spermatophyta</taxon>
        <taxon>Magnoliopsida</taxon>
        <taxon>eudicotyledons</taxon>
        <taxon>Gunneridae</taxon>
        <taxon>Pentapetalae</taxon>
        <taxon>rosids</taxon>
        <taxon>fabids</taxon>
        <taxon>Fabales</taxon>
        <taxon>Fabaceae</taxon>
        <taxon>Papilionoideae</taxon>
        <taxon>50 kb inversion clade</taxon>
        <taxon>NPAAA clade</taxon>
        <taxon>indigoferoid/millettioid clade</taxon>
        <taxon>Phaseoleae</taxon>
        <taxon>Mucuna</taxon>
    </lineage>
</organism>
<sequence>MLPFALHGYHTFVLPIEVEIPSLRILAKAKLEEAEWVRTHYDQLNLVEEKRLTTLYHRLYVVRKVFPRGAMILSNMDGEDLLHPLNSDAIKKTMTIRKEICEIHQHSGETLHKYWERFNKLCTTCSHHQINEQLLL</sequence>
<dbReference type="AlphaFoldDB" id="A0A371HBB2"/>
<evidence type="ECO:0000313" key="2">
    <source>
        <dbReference type="EMBL" id="RDY00083.1"/>
    </source>
</evidence>
<comment type="caution">
    <text evidence="2">The sequence shown here is derived from an EMBL/GenBank/DDBJ whole genome shotgun (WGS) entry which is preliminary data.</text>
</comment>
<reference evidence="2" key="1">
    <citation type="submission" date="2018-05" db="EMBL/GenBank/DDBJ databases">
        <title>Draft genome of Mucuna pruriens seed.</title>
        <authorList>
            <person name="Nnadi N.E."/>
            <person name="Vos R."/>
            <person name="Hasami M.H."/>
            <person name="Devisetty U.K."/>
            <person name="Aguiy J.C."/>
        </authorList>
    </citation>
    <scope>NUCLEOTIDE SEQUENCE [LARGE SCALE GENOMIC DNA]</scope>
    <source>
        <strain evidence="2">JCA_2017</strain>
    </source>
</reference>